<sequence length="427" mass="46351">MQELRTAAETDVSNANTIIANVTSTLTTEKEALQKVFSDLQTDHLTCQTSIASQITKLQEDLALESVQASSVPIAIVAEEHVAPARPNLSSSFKVSDSDNDNDTDDDVGDSDDDDDDDSDSDDGVDFRIYVPPKEPVSKDVDTPAETEKDSTARKPPQEVHVISNFPSESDKIDSDASLVPRKRRHKDPRLGVFISEPVQSLSPTVDATQVSQDDQSPSVEPIQVHDNVQSPIFGEGLDFLANKETFASGSSSAPPPPEHDVASVKLAMILAFQDSISQSKGKGLSIGSKQGSDEDSHQIISELKQEINSIKDAKISELQANLGGITALFFDLKQRLLEKFVDDFQPLSAEGEKISSSTSNPVNPPSQCESERVVRPAPDTNLDTFLSSGPSFSQERREKQARIEELKGKMLVMKRSDQNVSGKCGL</sequence>
<reference evidence="2 3" key="1">
    <citation type="submission" date="2022-01" db="EMBL/GenBank/DDBJ databases">
        <authorList>
            <person name="Xiong W."/>
            <person name="Schranz E."/>
        </authorList>
    </citation>
    <scope>NUCLEOTIDE SEQUENCE [LARGE SCALE GENOMIC DNA]</scope>
</reference>
<dbReference type="EMBL" id="CAKMRJ010005412">
    <property type="protein sequence ID" value="CAH1440471.1"/>
    <property type="molecule type" value="Genomic_DNA"/>
</dbReference>
<proteinExistence type="predicted"/>
<evidence type="ECO:0000313" key="2">
    <source>
        <dbReference type="EMBL" id="CAH1440471.1"/>
    </source>
</evidence>
<organism evidence="2 3">
    <name type="scientific">Lactuca virosa</name>
    <dbReference type="NCBI Taxonomy" id="75947"/>
    <lineage>
        <taxon>Eukaryota</taxon>
        <taxon>Viridiplantae</taxon>
        <taxon>Streptophyta</taxon>
        <taxon>Embryophyta</taxon>
        <taxon>Tracheophyta</taxon>
        <taxon>Spermatophyta</taxon>
        <taxon>Magnoliopsida</taxon>
        <taxon>eudicotyledons</taxon>
        <taxon>Gunneridae</taxon>
        <taxon>Pentapetalae</taxon>
        <taxon>asterids</taxon>
        <taxon>campanulids</taxon>
        <taxon>Asterales</taxon>
        <taxon>Asteraceae</taxon>
        <taxon>Cichorioideae</taxon>
        <taxon>Cichorieae</taxon>
        <taxon>Lactucinae</taxon>
        <taxon>Lactuca</taxon>
    </lineage>
</organism>
<feature type="compositionally biased region" description="Acidic residues" evidence="1">
    <location>
        <begin position="98"/>
        <end position="124"/>
    </location>
</feature>
<dbReference type="AlphaFoldDB" id="A0AAU9NRA6"/>
<gene>
    <name evidence="2" type="ORF">LVIROSA_LOCUS26605</name>
</gene>
<dbReference type="Proteomes" id="UP001157418">
    <property type="component" value="Unassembled WGS sequence"/>
</dbReference>
<protein>
    <submittedName>
        <fullName evidence="2">Uncharacterized protein</fullName>
    </submittedName>
</protein>
<evidence type="ECO:0000256" key="1">
    <source>
        <dbReference type="SAM" id="MobiDB-lite"/>
    </source>
</evidence>
<accession>A0AAU9NRA6</accession>
<comment type="caution">
    <text evidence="2">The sequence shown here is derived from an EMBL/GenBank/DDBJ whole genome shotgun (WGS) entry which is preliminary data.</text>
</comment>
<evidence type="ECO:0000313" key="3">
    <source>
        <dbReference type="Proteomes" id="UP001157418"/>
    </source>
</evidence>
<keyword evidence="3" id="KW-1185">Reference proteome</keyword>
<feature type="region of interest" description="Disordered" evidence="1">
    <location>
        <begin position="352"/>
        <end position="371"/>
    </location>
</feature>
<feature type="compositionally biased region" description="Basic and acidic residues" evidence="1">
    <location>
        <begin position="136"/>
        <end position="158"/>
    </location>
</feature>
<feature type="region of interest" description="Disordered" evidence="1">
    <location>
        <begin position="88"/>
        <end position="182"/>
    </location>
</feature>
<feature type="region of interest" description="Disordered" evidence="1">
    <location>
        <begin position="378"/>
        <end position="401"/>
    </location>
</feature>
<feature type="compositionally biased region" description="Polar residues" evidence="1">
    <location>
        <begin position="382"/>
        <end position="394"/>
    </location>
</feature>
<name>A0AAU9NRA6_9ASTR</name>